<accession>A0AAV0E4V3</accession>
<feature type="region of interest" description="Disordered" evidence="1">
    <location>
        <begin position="57"/>
        <end position="157"/>
    </location>
</feature>
<proteinExistence type="predicted"/>
<gene>
    <name evidence="2" type="ORF">CEPIT_LOCUS21688</name>
    <name evidence="3" type="ORF">CEPIT_LOCUS33556</name>
    <name evidence="4" type="ORF">CEPIT_LOCUS44649</name>
</gene>
<feature type="compositionally biased region" description="Low complexity" evidence="1">
    <location>
        <begin position="137"/>
        <end position="151"/>
    </location>
</feature>
<name>A0AAV0E4V3_9ASTE</name>
<dbReference type="AlphaFoldDB" id="A0AAV0E4V3"/>
<reference evidence="2" key="1">
    <citation type="submission" date="2022-07" db="EMBL/GenBank/DDBJ databases">
        <authorList>
            <person name="Macas J."/>
            <person name="Novak P."/>
            <person name="Neumann P."/>
        </authorList>
    </citation>
    <scope>NUCLEOTIDE SEQUENCE</scope>
</reference>
<feature type="compositionally biased region" description="Basic residues" evidence="1">
    <location>
        <begin position="60"/>
        <end position="76"/>
    </location>
</feature>
<feature type="compositionally biased region" description="Low complexity" evidence="1">
    <location>
        <begin position="119"/>
        <end position="129"/>
    </location>
</feature>
<dbReference type="Proteomes" id="UP001152523">
    <property type="component" value="Unassembled WGS sequence"/>
</dbReference>
<evidence type="ECO:0000313" key="2">
    <source>
        <dbReference type="EMBL" id="CAH9116947.1"/>
    </source>
</evidence>
<organism evidence="2 5">
    <name type="scientific">Cuscuta epithymum</name>
    <dbReference type="NCBI Taxonomy" id="186058"/>
    <lineage>
        <taxon>Eukaryota</taxon>
        <taxon>Viridiplantae</taxon>
        <taxon>Streptophyta</taxon>
        <taxon>Embryophyta</taxon>
        <taxon>Tracheophyta</taxon>
        <taxon>Spermatophyta</taxon>
        <taxon>Magnoliopsida</taxon>
        <taxon>eudicotyledons</taxon>
        <taxon>Gunneridae</taxon>
        <taxon>Pentapetalae</taxon>
        <taxon>asterids</taxon>
        <taxon>lamiids</taxon>
        <taxon>Solanales</taxon>
        <taxon>Convolvulaceae</taxon>
        <taxon>Cuscuteae</taxon>
        <taxon>Cuscuta</taxon>
        <taxon>Cuscuta subgen. Cuscuta</taxon>
    </lineage>
</organism>
<evidence type="ECO:0000313" key="4">
    <source>
        <dbReference type="EMBL" id="CAH9148615.1"/>
    </source>
</evidence>
<evidence type="ECO:0000313" key="3">
    <source>
        <dbReference type="EMBL" id="CAH9134234.1"/>
    </source>
</evidence>
<keyword evidence="5" id="KW-1185">Reference proteome</keyword>
<evidence type="ECO:0000256" key="1">
    <source>
        <dbReference type="SAM" id="MobiDB-lite"/>
    </source>
</evidence>
<feature type="region of interest" description="Disordered" evidence="1">
    <location>
        <begin position="228"/>
        <end position="259"/>
    </location>
</feature>
<sequence length="713" mass="81931">MAEEFYVTPQMEERIENLNRKTKEMQVNMATNIAAMEAAMQACFADLQNRLQSCLQNRSHTSRRSHRDSNHGHTRKSGSPEELEERRHRRQPGDRTRNSKPHPRSQTYSRTDSLHRSSRSSLSSQSSDYHSYHRSSHQSAPYSSKVNSRKSASSKKEELPLFYENEAYEWTEKMEKYFRVQAIEEKFKLDVAEEAMGEAACGWFKWWWEYQKREDSWEALKEDLIKDFPPRHRQKTGMTAKQESSRSRRTSFSSQKSSQTSTFSSQASIASTSLFKKKSRCEVSISQSGIVPVKLASTCLNPQKDSEGMENVEPALNLSPKDVLIEEVSLTLGLEDMTHQVKKIDVRGGCNFEASSGGIRIAEFLNEKTLGKLMEQNIETKGKVKLILNLEMAMSWLGDRSEFLLGHQPWKFYLENNLSCSLVKRIAAGRVYLLTCRLKPCRPSFSKEVGKELKEEEVDRYKKEFASNTVLISEDRNKELQNSKELIPALKGWKKTEPNDIVTYDVLISNPNALSSGLSSWSYFRKGKATYYYSGGWNGKNAYHDGGYCYVMVGSDQCISRVSSLSCFIKKGLGVGLTESEMAKIRGMPGVCLIAPDGGGMADYRFQLATIDAAISRSEATESQRFELYPAISKRKNKQGRMGEDQYQHDQRHRTNIDDWKEEELLLLLLEAVRKKIQVLKFRILKFERYWEGRGTRKRKRKQKILAFSYYPP</sequence>
<evidence type="ECO:0000313" key="5">
    <source>
        <dbReference type="Proteomes" id="UP001152523"/>
    </source>
</evidence>
<dbReference type="EMBL" id="CAMAPF010001203">
    <property type="protein sequence ID" value="CAH9148615.1"/>
    <property type="molecule type" value="Genomic_DNA"/>
</dbReference>
<feature type="compositionally biased region" description="Low complexity" evidence="1">
    <location>
        <begin position="250"/>
        <end position="259"/>
    </location>
</feature>
<protein>
    <submittedName>
        <fullName evidence="2">Uncharacterized protein</fullName>
    </submittedName>
</protein>
<dbReference type="EMBL" id="CAMAPF010000980">
    <property type="protein sequence ID" value="CAH9134234.1"/>
    <property type="molecule type" value="Genomic_DNA"/>
</dbReference>
<comment type="caution">
    <text evidence="2">The sequence shown here is derived from an EMBL/GenBank/DDBJ whole genome shotgun (WGS) entry which is preliminary data.</text>
</comment>
<dbReference type="EMBL" id="CAMAPF010000320">
    <property type="protein sequence ID" value="CAH9116947.1"/>
    <property type="molecule type" value="Genomic_DNA"/>
</dbReference>